<protein>
    <recommendedName>
        <fullName evidence="5">U2A'/phosphoprotein 32 family A C-terminal domain-containing protein</fullName>
    </recommendedName>
</protein>
<dbReference type="InterPro" id="IPR025875">
    <property type="entry name" value="Leu-rich_rpt_4"/>
</dbReference>
<feature type="compositionally biased region" description="Acidic residues" evidence="3">
    <location>
        <begin position="15"/>
        <end position="47"/>
    </location>
</feature>
<name>A0A1B6EFI4_9HEMI</name>
<dbReference type="AlphaFoldDB" id="A0A1B6EFI4"/>
<dbReference type="PROSITE" id="PS51450">
    <property type="entry name" value="LRR"/>
    <property type="match status" value="3"/>
</dbReference>
<dbReference type="PANTHER" id="PTHR46652">
    <property type="entry name" value="LEUCINE-RICH REPEAT AND IQ DOMAIN-CONTAINING PROTEIN 1-RELATED"/>
    <property type="match status" value="1"/>
</dbReference>
<feature type="region of interest" description="Disordered" evidence="3">
    <location>
        <begin position="360"/>
        <end position="397"/>
    </location>
</feature>
<gene>
    <name evidence="4" type="ORF">g.3393</name>
</gene>
<sequence>MQIFESDEKLIQEINDSDDDEEYEEDENEDGDEEKTEQNYEEEPDVENLEKEDKVSEEDTATKPAEKRKSVTFLEESVVLTKIEARKGLNTIGKTFDGLSYAYINLDVVKRRLTDVSVIKNMRWVLHINVSDNRLTSQALGALSSMTALSLKADKNRVSSLQFPLANYLKILSLNFNEIESTEGLEGPHLAHLHLDNNKLKSLTLHSSSLPKLRCLTAANNMIQNISQLQVPTLRELYLGGNQIKRLENLSTFKELRVLHLRKNRIKKLKDFSHESLKLNYLNLRSNKIENINEMKKLSNLKFLRSLVVKDNLFDTSTSDTELNDETLNMNRIEILARIPLLTKLDKHMVSKEERLEALEVRKNLGEDEEEEEESDVEDKIEEEQEDHDEVEEEEDE</sequence>
<dbReference type="SMART" id="SM00365">
    <property type="entry name" value="LRR_SD22"/>
    <property type="match status" value="4"/>
</dbReference>
<keyword evidence="2" id="KW-0677">Repeat</keyword>
<proteinExistence type="predicted"/>
<evidence type="ECO:0000256" key="3">
    <source>
        <dbReference type="SAM" id="MobiDB-lite"/>
    </source>
</evidence>
<evidence type="ECO:0000313" key="4">
    <source>
        <dbReference type="EMBL" id="JAS36706.1"/>
    </source>
</evidence>
<dbReference type="InterPro" id="IPR001611">
    <property type="entry name" value="Leu-rich_rpt"/>
</dbReference>
<reference evidence="4" key="1">
    <citation type="submission" date="2015-12" db="EMBL/GenBank/DDBJ databases">
        <title>De novo transcriptome assembly of four potential Pierce s Disease insect vectors from Arizona vineyards.</title>
        <authorList>
            <person name="Tassone E.E."/>
        </authorList>
    </citation>
    <scope>NUCLEOTIDE SEQUENCE</scope>
</reference>
<dbReference type="EMBL" id="GEDC01000592">
    <property type="protein sequence ID" value="JAS36706.1"/>
    <property type="molecule type" value="Transcribed_RNA"/>
</dbReference>
<dbReference type="Gene3D" id="3.80.10.10">
    <property type="entry name" value="Ribonuclease Inhibitor"/>
    <property type="match status" value="2"/>
</dbReference>
<dbReference type="InterPro" id="IPR032675">
    <property type="entry name" value="LRR_dom_sf"/>
</dbReference>
<feature type="region of interest" description="Disordered" evidence="3">
    <location>
        <begin position="1"/>
        <end position="67"/>
    </location>
</feature>
<feature type="compositionally biased region" description="Acidic residues" evidence="3">
    <location>
        <begin position="367"/>
        <end position="397"/>
    </location>
</feature>
<evidence type="ECO:0000256" key="2">
    <source>
        <dbReference type="ARBA" id="ARBA00022737"/>
    </source>
</evidence>
<dbReference type="SUPFAM" id="SSF52058">
    <property type="entry name" value="L domain-like"/>
    <property type="match status" value="1"/>
</dbReference>
<evidence type="ECO:0000256" key="1">
    <source>
        <dbReference type="ARBA" id="ARBA00022614"/>
    </source>
</evidence>
<dbReference type="PANTHER" id="PTHR46652:SF3">
    <property type="entry name" value="LEUCINE-RICH REPEAT-CONTAINING PROTEIN 9"/>
    <property type="match status" value="1"/>
</dbReference>
<dbReference type="InterPro" id="IPR050836">
    <property type="entry name" value="SDS22/Internalin_LRR"/>
</dbReference>
<accession>A0A1B6EFI4</accession>
<keyword evidence="1" id="KW-0433">Leucine-rich repeat</keyword>
<evidence type="ECO:0008006" key="5">
    <source>
        <dbReference type="Google" id="ProtNLM"/>
    </source>
</evidence>
<dbReference type="Pfam" id="PF12799">
    <property type="entry name" value="LRR_4"/>
    <property type="match status" value="1"/>
</dbReference>
<organism evidence="4">
    <name type="scientific">Clastoptera arizonana</name>
    <name type="common">Arizona spittle bug</name>
    <dbReference type="NCBI Taxonomy" id="38151"/>
    <lineage>
        <taxon>Eukaryota</taxon>
        <taxon>Metazoa</taxon>
        <taxon>Ecdysozoa</taxon>
        <taxon>Arthropoda</taxon>
        <taxon>Hexapoda</taxon>
        <taxon>Insecta</taxon>
        <taxon>Pterygota</taxon>
        <taxon>Neoptera</taxon>
        <taxon>Paraneoptera</taxon>
        <taxon>Hemiptera</taxon>
        <taxon>Auchenorrhyncha</taxon>
        <taxon>Cercopoidea</taxon>
        <taxon>Clastopteridae</taxon>
        <taxon>Clastoptera</taxon>
    </lineage>
</organism>
<feature type="compositionally biased region" description="Basic and acidic residues" evidence="3">
    <location>
        <begin position="1"/>
        <end position="11"/>
    </location>
</feature>